<comment type="caution">
    <text evidence="1">The sequence shown here is derived from an EMBL/GenBank/DDBJ whole genome shotgun (WGS) entry which is preliminary data.</text>
</comment>
<dbReference type="Proteomes" id="UP000650466">
    <property type="component" value="Unassembled WGS sequence"/>
</dbReference>
<gene>
    <name evidence="1" type="ORF">ICC18_14230</name>
</gene>
<accession>A0A926QKA7</accession>
<keyword evidence="2" id="KW-1185">Reference proteome</keyword>
<dbReference type="EMBL" id="JACVVD010000004">
    <property type="protein sequence ID" value="MBD0381279.1"/>
    <property type="molecule type" value="Genomic_DNA"/>
</dbReference>
<protein>
    <submittedName>
        <fullName evidence="1">Uncharacterized protein</fullName>
    </submittedName>
</protein>
<name>A0A926QKA7_9BACL</name>
<sequence length="151" mass="16929">MMVTYTKTINGTTYTITVKEDWTSSDVLAFADFNRLETNTQTLRNMLVAIQYAIPALTFVTNRDQTYIELLSGINRIEQNLESIRTNFLTPIGYPGSETWTVGKGFDFSDANRLEQDIRLMFQAAGLVYDSLVYCGTINAGYARGSLVVPV</sequence>
<proteinExistence type="predicted"/>
<organism evidence="1 2">
    <name type="scientific">Paenibacillus sedimenti</name>
    <dbReference type="NCBI Taxonomy" id="2770274"/>
    <lineage>
        <taxon>Bacteria</taxon>
        <taxon>Bacillati</taxon>
        <taxon>Bacillota</taxon>
        <taxon>Bacilli</taxon>
        <taxon>Bacillales</taxon>
        <taxon>Paenibacillaceae</taxon>
        <taxon>Paenibacillus</taxon>
    </lineage>
</organism>
<evidence type="ECO:0000313" key="1">
    <source>
        <dbReference type="EMBL" id="MBD0381279.1"/>
    </source>
</evidence>
<evidence type="ECO:0000313" key="2">
    <source>
        <dbReference type="Proteomes" id="UP000650466"/>
    </source>
</evidence>
<dbReference type="AlphaFoldDB" id="A0A926QKA7"/>
<reference evidence="1" key="1">
    <citation type="submission" date="2020-09" db="EMBL/GenBank/DDBJ databases">
        <title>Draft Genome Sequence of Paenibacillus sp. WST5.</title>
        <authorList>
            <person name="Bao Z."/>
        </authorList>
    </citation>
    <scope>NUCLEOTIDE SEQUENCE</scope>
    <source>
        <strain evidence="1">WST5</strain>
    </source>
</reference>
<dbReference type="RefSeq" id="WP_188175069.1">
    <property type="nucleotide sequence ID" value="NZ_JACVVD010000004.1"/>
</dbReference>